<feature type="compositionally biased region" description="Basic and acidic residues" evidence="2">
    <location>
        <begin position="1275"/>
        <end position="1285"/>
    </location>
</feature>
<dbReference type="GO" id="GO:0005813">
    <property type="term" value="C:centrosome"/>
    <property type="evidence" value="ECO:0007669"/>
    <property type="project" value="InterPro"/>
</dbReference>
<feature type="compositionally biased region" description="Basic and acidic residues" evidence="2">
    <location>
        <begin position="282"/>
        <end position="326"/>
    </location>
</feature>
<feature type="compositionally biased region" description="Basic and acidic residues" evidence="2">
    <location>
        <begin position="263"/>
        <end position="275"/>
    </location>
</feature>
<feature type="compositionally biased region" description="Low complexity" evidence="2">
    <location>
        <begin position="405"/>
        <end position="419"/>
    </location>
</feature>
<feature type="region of interest" description="Disordered" evidence="2">
    <location>
        <begin position="45"/>
        <end position="85"/>
    </location>
</feature>
<feature type="coiled-coil region" evidence="1">
    <location>
        <begin position="951"/>
        <end position="978"/>
    </location>
</feature>
<keyword evidence="5" id="KW-1185">Reference proteome</keyword>
<feature type="compositionally biased region" description="Basic and acidic residues" evidence="2">
    <location>
        <begin position="167"/>
        <end position="192"/>
    </location>
</feature>
<dbReference type="Proteomes" id="UP000663828">
    <property type="component" value="Unassembled WGS sequence"/>
</dbReference>
<dbReference type="SMART" id="SM00015">
    <property type="entry name" value="IQ"/>
    <property type="match status" value="1"/>
</dbReference>
<feature type="compositionally biased region" description="Low complexity" evidence="2">
    <location>
        <begin position="926"/>
        <end position="939"/>
    </location>
</feature>
<accession>A0A814K6D0</accession>
<dbReference type="GO" id="GO:0008017">
    <property type="term" value="F:microtubule binding"/>
    <property type="evidence" value="ECO:0007669"/>
    <property type="project" value="InterPro"/>
</dbReference>
<organism evidence="4 5">
    <name type="scientific">Adineta ricciae</name>
    <name type="common">Rotifer</name>
    <dbReference type="NCBI Taxonomy" id="249248"/>
    <lineage>
        <taxon>Eukaryota</taxon>
        <taxon>Metazoa</taxon>
        <taxon>Spiralia</taxon>
        <taxon>Gnathifera</taxon>
        <taxon>Rotifera</taxon>
        <taxon>Eurotatoria</taxon>
        <taxon>Bdelloidea</taxon>
        <taxon>Adinetida</taxon>
        <taxon>Adinetidae</taxon>
        <taxon>Adineta</taxon>
    </lineage>
</organism>
<evidence type="ECO:0000313" key="4">
    <source>
        <dbReference type="EMBL" id="CAF1046859.1"/>
    </source>
</evidence>
<dbReference type="PANTHER" id="PTHR13958">
    <property type="entry name" value="CENTROSOME-ASSOCIATED PROTEIN 350"/>
    <property type="match status" value="1"/>
</dbReference>
<feature type="compositionally biased region" description="Acidic residues" evidence="2">
    <location>
        <begin position="1465"/>
        <end position="1474"/>
    </location>
</feature>
<dbReference type="GO" id="GO:0034453">
    <property type="term" value="P:microtubule anchoring"/>
    <property type="evidence" value="ECO:0007669"/>
    <property type="project" value="InterPro"/>
</dbReference>
<feature type="compositionally biased region" description="Pro residues" evidence="2">
    <location>
        <begin position="1431"/>
        <end position="1440"/>
    </location>
</feature>
<evidence type="ECO:0000259" key="3">
    <source>
        <dbReference type="Pfam" id="PF14309"/>
    </source>
</evidence>
<feature type="region of interest" description="Disordered" evidence="2">
    <location>
        <begin position="1135"/>
        <end position="1474"/>
    </location>
</feature>
<feature type="compositionally biased region" description="Low complexity" evidence="2">
    <location>
        <begin position="1150"/>
        <end position="1181"/>
    </location>
</feature>
<evidence type="ECO:0000313" key="5">
    <source>
        <dbReference type="Proteomes" id="UP000663828"/>
    </source>
</evidence>
<dbReference type="InterPro" id="IPR000048">
    <property type="entry name" value="IQ_motif_EF-hand-BS"/>
</dbReference>
<evidence type="ECO:0000256" key="2">
    <source>
        <dbReference type="SAM" id="MobiDB-lite"/>
    </source>
</evidence>
<feature type="compositionally biased region" description="Basic and acidic residues" evidence="2">
    <location>
        <begin position="1363"/>
        <end position="1391"/>
    </location>
</feature>
<dbReference type="PANTHER" id="PTHR13958:SF3">
    <property type="entry name" value="CAP-GLY DOMAIN-CONTAINING PROTEIN-RELATED"/>
    <property type="match status" value="1"/>
</dbReference>
<feature type="compositionally biased region" description="Basic and acidic residues" evidence="2">
    <location>
        <begin position="1203"/>
        <end position="1221"/>
    </location>
</feature>
<feature type="compositionally biased region" description="Low complexity" evidence="2">
    <location>
        <begin position="988"/>
        <end position="1025"/>
    </location>
</feature>
<reference evidence="4" key="1">
    <citation type="submission" date="2021-02" db="EMBL/GenBank/DDBJ databases">
        <authorList>
            <person name="Nowell W R."/>
        </authorList>
    </citation>
    <scope>NUCLEOTIDE SEQUENCE</scope>
</reference>
<feature type="region of interest" description="Disordered" evidence="2">
    <location>
        <begin position="980"/>
        <end position="1057"/>
    </location>
</feature>
<feature type="region of interest" description="Disordered" evidence="2">
    <location>
        <begin position="146"/>
        <end position="326"/>
    </location>
</feature>
<sequence length="1791" mass="203134">MHLSASNSSSIYTSHHSAFDDDQSINRKRPLLDLQARENIQRKISRQKLDAEQRNEHSNSNHTFESVHPHTTNSISSSLQNLHHRQHSPLAFRSLSSEFDTALRHPSGSRLLHGANDVIFADDLNYQPFNQPQTRKITKITPKENLPLSYTRPSQPRATSAINTLAKKPEPKDRLPSRDDAKRLKSVRRLEPAHVSSGPGSKTSLINTNSWKTDPSNIKKPSTVKKPKTEITTKAEDNVPPTDEQFTNEIKQEIKKLKKPKRDKSATKTMTERPLAKPHPPPKPEKTKEEKKKESEKIQKYIKEKQQEHEKKILNDKELKNAQEKERKERLIKLNEQIKKVAQQPLPASLTKKSSTSNASQSKDPTELTRERLLHLLGPKPVIELPVESRQNAPSQETAIRERSTSASSSSSKSSSTDSVVEIQPPKTNDQTVLRAHSEPPIQDGNSDGISHRNQNLLRWAYNLTRDCNDIETKFKFFRPDGTQPFDIIPPSREQLQHDTGNLRIQPPIIIKKREDEDEEKHEPTISAKLLRPSGRLSHLNQNNINEYGNQRLPGVGDLRDPILEQRVKRDYAATKIQSTYRGYQVRKALQWSNQKQQRLNSEFNRRPSRKPTKVSSYRSDIFDSPGTNFDLRFSDDKFTIGSTILRKLQQNGTNIQPAKNKLISERYQRRQPLSTHSSPPPPSSSTSQKIQRPTVLQTYSDDYENYSTTTTSTPASPRPAPEKPRVTQQPMPARESFTSPSPSSSTPSSSSFTPTHTPEPPVASTNIHRRSISPPLPLPMSPDSGRAVHQRDYPSHVLTHAPSSTTHRISDERRYSPDALERQLNAELHLLDGVEASMKQVENMERLRSVALAQQEVVSLAQVLRNKPIPESTTPSQPLRKSPAQRSVSSSSSSSSSSTISNRKHRPSSPQPKTSTSNPSRQRRAQSSTSPTSSSSESILPTREKRVRQKYHNEAELQAYEARLKDIEKKVRQLTKRAFESLNAKRTPTTTTSSQSKPKSSNDSSISEDIPDSQKSTSSVVQKKTNNDTSEIRTETNVKDSISSSISFQQEQSGKPESVLYTETYSMDLPIDTVTTDVSDLERRVRNYRDQLKAKRTELDKLKQKKTKEELREQEDELKKQLQTFNHEIEVLRHEPPRTTKALQEQKQSVSVRKVPVKSSSSVDSSSSSSSASTASTATKPQESSIAEDLPVTTTASQSKTDLVEKRIEPNRSVPKKERDFFDDDDDDDEEKQEEAAAVKPMETPREERDTQHDAQSISIATDLAALSQSEDDDSHKLSTDNEKPILNLNKNPAPLTKTRQPSESSSSTTTTTSETTTSSKRSSKNQAQSQTSERKASSTHNDYDEDFSDVSHSPTTPTKEPLAENKVIDLDCESIHEDFEEKQSTHDINRSLSSKSSGDEQSEILVLVKKSASTTPRKQEDKTLEEELPPPLPIPASVPAPISVAPEPKLEPTNNDDTAHDISDDDDDDEDIKEQENRVDHLTDQFIRAFIDEAIDQGREIKRLKKEINKNKDVSPVEPFAAPDTQEWLIENDANEDNNQDSVEINEFTLDFSQLDEKNPNEPRIESPRKIVVEEPVQIYVPHTREQVIDLCHKAMEILYDQNTDFSDREAIQCYIPVEYLTSGQQDSDNEHVRLNRRAYCRMVFDLCTELLHEMDTPNVIPAKYSDWQHSKLVSKRFFRGRKPASRHEVEQFIQTKVLEVLGLTPRQITYSKWRVPNDQHHSSEKFETVLDQEIRRGESQWIAYDDDCIKMKFEIADLILDQLVQESISECLSVTEKRLFPSSNSTRL</sequence>
<feature type="region of interest" description="Disordered" evidence="2">
    <location>
        <begin position="869"/>
        <end position="948"/>
    </location>
</feature>
<name>A0A814K6D0_ADIRI</name>
<protein>
    <recommendedName>
        <fullName evidence="3">DUF4378 domain-containing protein</fullName>
    </recommendedName>
</protein>
<proteinExistence type="predicted"/>
<feature type="region of interest" description="Disordered" evidence="2">
    <location>
        <begin position="670"/>
        <end position="792"/>
    </location>
</feature>
<feature type="compositionally biased region" description="Basic and acidic residues" evidence="2">
    <location>
        <begin position="1244"/>
        <end position="1254"/>
    </location>
</feature>
<evidence type="ECO:0000256" key="1">
    <source>
        <dbReference type="SAM" id="Coils"/>
    </source>
</evidence>
<feature type="region of interest" description="Disordered" evidence="2">
    <location>
        <begin position="597"/>
        <end position="622"/>
    </location>
</feature>
<comment type="caution">
    <text evidence="4">The sequence shown here is derived from an EMBL/GenBank/DDBJ whole genome shotgun (WGS) entry which is preliminary data.</text>
</comment>
<feature type="compositionally biased region" description="Polar residues" evidence="2">
    <location>
        <begin position="1193"/>
        <end position="1202"/>
    </location>
</feature>
<feature type="compositionally biased region" description="Low complexity" evidence="2">
    <location>
        <begin position="888"/>
        <end position="899"/>
    </location>
</feature>
<dbReference type="PROSITE" id="PS50096">
    <property type="entry name" value="IQ"/>
    <property type="match status" value="1"/>
</dbReference>
<feature type="compositionally biased region" description="Polar residues" evidence="2">
    <location>
        <begin position="389"/>
        <end position="398"/>
    </location>
</feature>
<dbReference type="Pfam" id="PF14309">
    <property type="entry name" value="DUF4378"/>
    <property type="match status" value="1"/>
</dbReference>
<dbReference type="Gene3D" id="1.20.5.190">
    <property type="match status" value="1"/>
</dbReference>
<feature type="compositionally biased region" description="Polar residues" evidence="2">
    <location>
        <begin position="198"/>
        <end position="220"/>
    </location>
</feature>
<dbReference type="InterPro" id="IPR028750">
    <property type="entry name" value="CEP350/CC187"/>
</dbReference>
<dbReference type="Pfam" id="PF00612">
    <property type="entry name" value="IQ"/>
    <property type="match status" value="1"/>
</dbReference>
<feature type="compositionally biased region" description="Low complexity" evidence="2">
    <location>
        <begin position="736"/>
        <end position="757"/>
    </location>
</feature>
<feature type="compositionally biased region" description="Basic and acidic residues" evidence="2">
    <location>
        <begin position="45"/>
        <end position="59"/>
    </location>
</feature>
<feature type="region of interest" description="Disordered" evidence="2">
    <location>
        <begin position="340"/>
        <end position="450"/>
    </location>
</feature>
<feature type="compositionally biased region" description="Polar residues" evidence="2">
    <location>
        <begin position="60"/>
        <end position="81"/>
    </location>
</feature>
<feature type="compositionally biased region" description="Low complexity" evidence="2">
    <location>
        <begin position="1298"/>
        <end position="1322"/>
    </location>
</feature>
<feature type="compositionally biased region" description="Polar residues" evidence="2">
    <location>
        <begin position="351"/>
        <end position="363"/>
    </location>
</feature>
<feature type="compositionally biased region" description="Acidic residues" evidence="2">
    <location>
        <begin position="1222"/>
        <end position="1234"/>
    </location>
</feature>
<feature type="compositionally biased region" description="Basic and acidic residues" evidence="2">
    <location>
        <begin position="227"/>
        <end position="237"/>
    </location>
</feature>
<gene>
    <name evidence="4" type="ORF">XAT740_LOCUS15564</name>
</gene>
<dbReference type="EMBL" id="CAJNOR010000965">
    <property type="protein sequence ID" value="CAF1046859.1"/>
    <property type="molecule type" value="Genomic_DNA"/>
</dbReference>
<feature type="domain" description="DUF4378" evidence="3">
    <location>
        <begin position="1632"/>
        <end position="1769"/>
    </location>
</feature>
<dbReference type="InterPro" id="IPR025486">
    <property type="entry name" value="DUF4378"/>
</dbReference>
<feature type="compositionally biased region" description="Basic and acidic residues" evidence="2">
    <location>
        <begin position="364"/>
        <end position="374"/>
    </location>
</feature>
<dbReference type="CDD" id="cd23767">
    <property type="entry name" value="IQCD"/>
    <property type="match status" value="1"/>
</dbReference>
<keyword evidence="1" id="KW-0175">Coiled coil</keyword>
<feature type="compositionally biased region" description="Polar residues" evidence="2">
    <location>
        <begin position="689"/>
        <end position="701"/>
    </location>
</feature>
<feature type="compositionally biased region" description="Polar residues" evidence="2">
    <location>
        <begin position="151"/>
        <end position="163"/>
    </location>
</feature>